<dbReference type="InterPro" id="IPR036047">
    <property type="entry name" value="F-box-like_dom_sf"/>
</dbReference>
<organism evidence="1">
    <name type="scientific">Medioppia subpectinata</name>
    <dbReference type="NCBI Taxonomy" id="1979941"/>
    <lineage>
        <taxon>Eukaryota</taxon>
        <taxon>Metazoa</taxon>
        <taxon>Ecdysozoa</taxon>
        <taxon>Arthropoda</taxon>
        <taxon>Chelicerata</taxon>
        <taxon>Arachnida</taxon>
        <taxon>Acari</taxon>
        <taxon>Acariformes</taxon>
        <taxon>Sarcoptiformes</taxon>
        <taxon>Oribatida</taxon>
        <taxon>Brachypylina</taxon>
        <taxon>Oppioidea</taxon>
        <taxon>Oppiidae</taxon>
        <taxon>Medioppia</taxon>
    </lineage>
</organism>
<proteinExistence type="predicted"/>
<keyword evidence="2" id="KW-1185">Reference proteome</keyword>
<dbReference type="AlphaFoldDB" id="A0A7R9KRD7"/>
<protein>
    <recommendedName>
        <fullName evidence="3">F-box domain-containing protein</fullName>
    </recommendedName>
</protein>
<dbReference type="EMBL" id="OC859806">
    <property type="protein sequence ID" value="CAD7627972.1"/>
    <property type="molecule type" value="Genomic_DNA"/>
</dbReference>
<dbReference type="InterPro" id="IPR032675">
    <property type="entry name" value="LRR_dom_sf"/>
</dbReference>
<evidence type="ECO:0008006" key="3">
    <source>
        <dbReference type="Google" id="ProtNLM"/>
    </source>
</evidence>
<gene>
    <name evidence="1" type="ORF">OSB1V03_LOCUS8396</name>
</gene>
<sequence length="432" mass="50612">MMASLETTDGCEDRQQPQIYAKNSMDRFGDDLCQLLLSYLTFEDRFHLECVSKQFRRTVFESIVCIEINDRFMRQILNTTITETLATITIKCPKIETIDCRRMRGQYEVHIPEVLTTFRHNFRHLRHIYCNLLQNSGQTMPTIGPLVTRIDVMVDNIDTQSLIHCHRLSHLSLYRLSQVFDTSGQLMAKNLNKFELHFYSADYYHRLSSFVTHNQSLKCLNVYDNRCVSEESLTGLSEQLSRLPQLWELRLALDITGAQTSFTDSLRTIGVNCKQLQRLSLQLSHTDSHGFNPKTLDSLRFCHRLKRLELRIYADIDEISLDPLRHCNRLTHLELDLPRMTANVLKDLHIKCPRLQYLYIESSNHFIDTNVKTQLSHISRLPALQMLVIQCNPCTDISDNDFNDLLLRSPKLKTIKAYQSWNVWKFYCRQNN</sequence>
<dbReference type="Proteomes" id="UP000759131">
    <property type="component" value="Unassembled WGS sequence"/>
</dbReference>
<reference evidence="1" key="1">
    <citation type="submission" date="2020-11" db="EMBL/GenBank/DDBJ databases">
        <authorList>
            <person name="Tran Van P."/>
        </authorList>
    </citation>
    <scope>NUCLEOTIDE SEQUENCE</scope>
</reference>
<dbReference type="PANTHER" id="PTHR38926:SF5">
    <property type="entry name" value="F-BOX AND LEUCINE-RICH REPEAT PROTEIN 6"/>
    <property type="match status" value="1"/>
</dbReference>
<dbReference type="Gene3D" id="3.80.10.10">
    <property type="entry name" value="Ribonuclease Inhibitor"/>
    <property type="match status" value="1"/>
</dbReference>
<evidence type="ECO:0000313" key="1">
    <source>
        <dbReference type="EMBL" id="CAD7627972.1"/>
    </source>
</evidence>
<evidence type="ECO:0000313" key="2">
    <source>
        <dbReference type="Proteomes" id="UP000759131"/>
    </source>
</evidence>
<accession>A0A7R9KRD7</accession>
<dbReference type="PANTHER" id="PTHR38926">
    <property type="entry name" value="F-BOX DOMAIN CONTAINING PROTEIN, EXPRESSED"/>
    <property type="match status" value="1"/>
</dbReference>
<dbReference type="SUPFAM" id="SSF81383">
    <property type="entry name" value="F-box domain"/>
    <property type="match status" value="1"/>
</dbReference>
<name>A0A7R9KRD7_9ACAR</name>
<dbReference type="OrthoDB" id="3219396at2759"/>
<dbReference type="SUPFAM" id="SSF52047">
    <property type="entry name" value="RNI-like"/>
    <property type="match status" value="1"/>
</dbReference>
<dbReference type="EMBL" id="CAJPIZ010005231">
    <property type="protein sequence ID" value="CAG2108402.1"/>
    <property type="molecule type" value="Genomic_DNA"/>
</dbReference>